<protein>
    <recommendedName>
        <fullName evidence="1">TGS domain-containing protein</fullName>
    </recommendedName>
</protein>
<dbReference type="Gene3D" id="3.10.20.30">
    <property type="match status" value="1"/>
</dbReference>
<dbReference type="Proteomes" id="UP000784294">
    <property type="component" value="Unassembled WGS sequence"/>
</dbReference>
<evidence type="ECO:0000313" key="2">
    <source>
        <dbReference type="EMBL" id="VEL28803.1"/>
    </source>
</evidence>
<organism evidence="2 3">
    <name type="scientific">Protopolystoma xenopodis</name>
    <dbReference type="NCBI Taxonomy" id="117903"/>
    <lineage>
        <taxon>Eukaryota</taxon>
        <taxon>Metazoa</taxon>
        <taxon>Spiralia</taxon>
        <taxon>Lophotrochozoa</taxon>
        <taxon>Platyhelminthes</taxon>
        <taxon>Monogenea</taxon>
        <taxon>Polyopisthocotylea</taxon>
        <taxon>Polystomatidea</taxon>
        <taxon>Polystomatidae</taxon>
        <taxon>Protopolystoma</taxon>
    </lineage>
</organism>
<dbReference type="InterPro" id="IPR012675">
    <property type="entry name" value="Beta-grasp_dom_sf"/>
</dbReference>
<proteinExistence type="predicted"/>
<dbReference type="OrthoDB" id="5870821at2759"/>
<comment type="caution">
    <text evidence="2">The sequence shown here is derived from an EMBL/GenBank/DDBJ whole genome shotgun (WGS) entry which is preliminary data.</text>
</comment>
<dbReference type="CDD" id="cd01667">
    <property type="entry name" value="TGS_ThrRS"/>
    <property type="match status" value="1"/>
</dbReference>
<keyword evidence="3" id="KW-1185">Reference proteome</keyword>
<sequence length="134" mass="14984">MTVSFVSLCARSSRPVLGRIFNASLHSDHSQGNSLHSYRLASWLKHRSKRQQLNVTPRVDTINVKYVGPPGTPSELIMTKNISTPNDCAKHLSGHFVDRSAVALVNGVCWDLHKPLDEDCELTFLNFKVCILIQ</sequence>
<dbReference type="InterPro" id="IPR012676">
    <property type="entry name" value="TGS-like"/>
</dbReference>
<name>A0A448X5P3_9PLAT</name>
<evidence type="ECO:0000259" key="1">
    <source>
        <dbReference type="Pfam" id="PF02824"/>
    </source>
</evidence>
<dbReference type="SUPFAM" id="SSF81271">
    <property type="entry name" value="TGS-like"/>
    <property type="match status" value="1"/>
</dbReference>
<accession>A0A448X5P3</accession>
<gene>
    <name evidence="2" type="ORF">PXEA_LOCUS22243</name>
</gene>
<dbReference type="AlphaFoldDB" id="A0A448X5P3"/>
<evidence type="ECO:0000313" key="3">
    <source>
        <dbReference type="Proteomes" id="UP000784294"/>
    </source>
</evidence>
<dbReference type="Pfam" id="PF02824">
    <property type="entry name" value="TGS"/>
    <property type="match status" value="1"/>
</dbReference>
<reference evidence="2" key="1">
    <citation type="submission" date="2018-11" db="EMBL/GenBank/DDBJ databases">
        <authorList>
            <consortium name="Pathogen Informatics"/>
        </authorList>
    </citation>
    <scope>NUCLEOTIDE SEQUENCE</scope>
</reference>
<feature type="domain" description="TGS" evidence="1">
    <location>
        <begin position="69"/>
        <end position="124"/>
    </location>
</feature>
<dbReference type="EMBL" id="CAAALY010097892">
    <property type="protein sequence ID" value="VEL28803.1"/>
    <property type="molecule type" value="Genomic_DNA"/>
</dbReference>
<dbReference type="InterPro" id="IPR004095">
    <property type="entry name" value="TGS"/>
</dbReference>